<dbReference type="EMBL" id="GBXM01010052">
    <property type="protein sequence ID" value="JAH98525.1"/>
    <property type="molecule type" value="Transcribed_RNA"/>
</dbReference>
<protein>
    <submittedName>
        <fullName evidence="1">Uncharacterized protein</fullName>
    </submittedName>
</protein>
<reference evidence="1" key="2">
    <citation type="journal article" date="2015" name="Fish Shellfish Immunol.">
        <title>Early steps in the European eel (Anguilla anguilla)-Vibrio vulnificus interaction in the gills: Role of the RtxA13 toxin.</title>
        <authorList>
            <person name="Callol A."/>
            <person name="Pajuelo D."/>
            <person name="Ebbesson L."/>
            <person name="Teles M."/>
            <person name="MacKenzie S."/>
            <person name="Amaro C."/>
        </authorList>
    </citation>
    <scope>NUCLEOTIDE SEQUENCE</scope>
</reference>
<organism evidence="1">
    <name type="scientific">Anguilla anguilla</name>
    <name type="common">European freshwater eel</name>
    <name type="synonym">Muraena anguilla</name>
    <dbReference type="NCBI Taxonomy" id="7936"/>
    <lineage>
        <taxon>Eukaryota</taxon>
        <taxon>Metazoa</taxon>
        <taxon>Chordata</taxon>
        <taxon>Craniata</taxon>
        <taxon>Vertebrata</taxon>
        <taxon>Euteleostomi</taxon>
        <taxon>Actinopterygii</taxon>
        <taxon>Neopterygii</taxon>
        <taxon>Teleostei</taxon>
        <taxon>Anguilliformes</taxon>
        <taxon>Anguillidae</taxon>
        <taxon>Anguilla</taxon>
    </lineage>
</organism>
<accession>A0A0E9X9J6</accession>
<dbReference type="AlphaFoldDB" id="A0A0E9X9J6"/>
<sequence length="87" mass="9839">MSANSTDSRIKLGFVITNKRNAIACQMWFGMSGALSILKYCSEDNTEKGGGIIQLSWAKHPSSHPLHKKLGEILQLHSKYTYFFEYL</sequence>
<proteinExistence type="predicted"/>
<evidence type="ECO:0000313" key="1">
    <source>
        <dbReference type="EMBL" id="JAH98525.1"/>
    </source>
</evidence>
<reference evidence="1" key="1">
    <citation type="submission" date="2014-11" db="EMBL/GenBank/DDBJ databases">
        <authorList>
            <person name="Amaro Gonzalez C."/>
        </authorList>
    </citation>
    <scope>NUCLEOTIDE SEQUENCE</scope>
</reference>
<name>A0A0E9X9J6_ANGAN</name>